<feature type="transmembrane region" description="Helical" evidence="8">
    <location>
        <begin position="242"/>
        <end position="267"/>
    </location>
</feature>
<dbReference type="GO" id="GO:0022857">
    <property type="term" value="F:transmembrane transporter activity"/>
    <property type="evidence" value="ECO:0007669"/>
    <property type="project" value="InterPro"/>
</dbReference>
<keyword evidence="6 8" id="KW-1133">Transmembrane helix</keyword>
<evidence type="ECO:0000313" key="10">
    <source>
        <dbReference type="Proteomes" id="UP000273119"/>
    </source>
</evidence>
<feature type="transmembrane region" description="Helical" evidence="8">
    <location>
        <begin position="368"/>
        <end position="389"/>
    </location>
</feature>
<dbReference type="Proteomes" id="UP000273119">
    <property type="component" value="Unassembled WGS sequence"/>
</dbReference>
<reference evidence="9 10" key="1">
    <citation type="submission" date="2018-07" db="EMBL/GenBank/DDBJ databases">
        <title>Arthrobacter sp. nov., isolated from raw cow's milk with high bacterial count.</title>
        <authorList>
            <person name="Hahne J."/>
            <person name="Isele D."/>
            <person name="Lipski A."/>
        </authorList>
    </citation>
    <scope>NUCLEOTIDE SEQUENCE [LARGE SCALE GENOMIC DNA]</scope>
    <source>
        <strain evidence="9 10">JZ R-183</strain>
    </source>
</reference>
<feature type="transmembrane region" description="Helical" evidence="8">
    <location>
        <begin position="451"/>
        <end position="471"/>
    </location>
</feature>
<evidence type="ECO:0000313" key="9">
    <source>
        <dbReference type="EMBL" id="RKW70055.1"/>
    </source>
</evidence>
<feature type="transmembrane region" description="Helical" evidence="8">
    <location>
        <begin position="477"/>
        <end position="496"/>
    </location>
</feature>
<feature type="transmembrane region" description="Helical" evidence="8">
    <location>
        <begin position="549"/>
        <end position="570"/>
    </location>
</feature>
<evidence type="ECO:0000256" key="5">
    <source>
        <dbReference type="ARBA" id="ARBA00022692"/>
    </source>
</evidence>
<comment type="similarity">
    <text evidence="2">Belongs to the binding-protein-dependent transport system permease family. FecCD subfamily.</text>
</comment>
<keyword evidence="3" id="KW-0813">Transport</keyword>
<feature type="transmembrane region" description="Helical" evidence="8">
    <location>
        <begin position="99"/>
        <end position="122"/>
    </location>
</feature>
<feature type="transmembrane region" description="Helical" evidence="8">
    <location>
        <begin position="668"/>
        <end position="685"/>
    </location>
</feature>
<organism evidence="9 10">
    <name type="scientific">Galactobacter caseinivorans</name>
    <dbReference type="NCBI Taxonomy" id="2676123"/>
    <lineage>
        <taxon>Bacteria</taxon>
        <taxon>Bacillati</taxon>
        <taxon>Actinomycetota</taxon>
        <taxon>Actinomycetes</taxon>
        <taxon>Micrococcales</taxon>
        <taxon>Micrococcaceae</taxon>
        <taxon>Galactobacter</taxon>
    </lineage>
</organism>
<dbReference type="PANTHER" id="PTHR30472:SF37">
    <property type="entry name" value="FE(3+) DICITRATE TRANSPORT SYSTEM PERMEASE PROTEIN FECD-RELATED"/>
    <property type="match status" value="1"/>
</dbReference>
<dbReference type="Pfam" id="PF01032">
    <property type="entry name" value="FecCD"/>
    <property type="match status" value="2"/>
</dbReference>
<gene>
    <name evidence="9" type="ORF">DWQ67_08805</name>
</gene>
<dbReference type="InterPro" id="IPR000522">
    <property type="entry name" value="ABC_transptr_permease_BtuC"/>
</dbReference>
<dbReference type="GO" id="GO:0005886">
    <property type="term" value="C:plasma membrane"/>
    <property type="evidence" value="ECO:0007669"/>
    <property type="project" value="UniProtKB-SubCell"/>
</dbReference>
<feature type="transmembrane region" description="Helical" evidence="8">
    <location>
        <begin position="318"/>
        <end position="339"/>
    </location>
</feature>
<feature type="transmembrane region" description="Helical" evidence="8">
    <location>
        <begin position="154"/>
        <end position="176"/>
    </location>
</feature>
<keyword evidence="5 8" id="KW-0812">Transmembrane</keyword>
<feature type="transmembrane region" description="Helical" evidence="8">
    <location>
        <begin position="596"/>
        <end position="618"/>
    </location>
</feature>
<feature type="transmembrane region" description="Helical" evidence="8">
    <location>
        <begin position="69"/>
        <end position="87"/>
    </location>
</feature>
<evidence type="ECO:0000256" key="6">
    <source>
        <dbReference type="ARBA" id="ARBA00022989"/>
    </source>
</evidence>
<keyword evidence="4" id="KW-1003">Cell membrane</keyword>
<sequence>MRSTTRPQRALAGAGTLLALALALAAFSVVHLTQGSSGTSGRELVGALAHPGTGGGVVEILWGSRVPRLLSGLVVGGALGVAGLLLQSVARNPLASPDTLAVTAGSAFAVTAVSAFGLSIPWWASGSVAAVGGLAAAALVLALAGGASTATARLVLAGSAVAMALQSGSSALLILFTEETTGLFAWGNGSLNQLNIDASARGLPVLLLCLVLAVALSRRLDVVSVGDDAARVVGVPVRSTRVGAVVLAVIMTAVAVTLAGPIGFVGLCAPAAARLLARGVPALRHHVWLIPAAALMGALVVVLSDVAVRAILGADRALTVPTGVVTSILGAVVLIILAARSRSGQGSAGGVGESGAAAGVVPRGRARVLIVTGVAAVALAGSVVGSLLLGQRKLLLGDLFLWAQGEAPRIISLALDERAPRVAAALLAGAALGLVGLLVQSTARNPLAEPGLLGVSGGAGLGAVLALSVGGTAAATLMLPAAVAGGLLAFALVYALAWRGGIDPGRLVLVGIGVGYLTVSVTTFILLRTDPFNTPKIFTWLSGTTYERVWADVAPVALGLAVVVALAVALSRDMDLLAVGEDTPRLLGLRLERTRLLVLVASAVLASLAVLAIGTVGFVGLVAPHAARAMVGVKHRSVLAVSMLLGSVLVVIADAIGRTVLAPAQLPVGLLVALIGAPYFIYLLSRTRV</sequence>
<accession>A0A496PHV3</accession>
<dbReference type="RefSeq" id="WP_121485243.1">
    <property type="nucleotide sequence ID" value="NZ_QQXL01000005.1"/>
</dbReference>
<evidence type="ECO:0000256" key="7">
    <source>
        <dbReference type="ARBA" id="ARBA00023136"/>
    </source>
</evidence>
<comment type="caution">
    <text evidence="9">The sequence shown here is derived from an EMBL/GenBank/DDBJ whole genome shotgun (WGS) entry which is preliminary data.</text>
</comment>
<dbReference type="CDD" id="cd06550">
    <property type="entry name" value="TM_ABC_iron-siderophores_like"/>
    <property type="match status" value="2"/>
</dbReference>
<dbReference type="EMBL" id="QQXL01000005">
    <property type="protein sequence ID" value="RKW70055.1"/>
    <property type="molecule type" value="Genomic_DNA"/>
</dbReference>
<keyword evidence="10" id="KW-1185">Reference proteome</keyword>
<dbReference type="Gene3D" id="1.10.3470.10">
    <property type="entry name" value="ABC transporter involved in vitamin B12 uptake, BtuC"/>
    <property type="match status" value="2"/>
</dbReference>
<feature type="transmembrane region" description="Helical" evidence="8">
    <location>
        <begin position="508"/>
        <end position="529"/>
    </location>
</feature>
<dbReference type="InterPro" id="IPR037294">
    <property type="entry name" value="ABC_BtuC-like"/>
</dbReference>
<feature type="transmembrane region" description="Helical" evidence="8">
    <location>
        <begin position="638"/>
        <end position="656"/>
    </location>
</feature>
<dbReference type="GO" id="GO:0033214">
    <property type="term" value="P:siderophore-iron import into cell"/>
    <property type="evidence" value="ECO:0007669"/>
    <property type="project" value="TreeGrafter"/>
</dbReference>
<keyword evidence="7 8" id="KW-0472">Membrane</keyword>
<dbReference type="PANTHER" id="PTHR30472">
    <property type="entry name" value="FERRIC ENTEROBACTIN TRANSPORT SYSTEM PERMEASE PROTEIN"/>
    <property type="match status" value="1"/>
</dbReference>
<evidence type="ECO:0000256" key="3">
    <source>
        <dbReference type="ARBA" id="ARBA00022448"/>
    </source>
</evidence>
<comment type="subcellular location">
    <subcellularLocation>
        <location evidence="1">Cell membrane</location>
        <topology evidence="1">Multi-pass membrane protein</topology>
    </subcellularLocation>
</comment>
<evidence type="ECO:0000256" key="1">
    <source>
        <dbReference type="ARBA" id="ARBA00004651"/>
    </source>
</evidence>
<feature type="transmembrane region" description="Helical" evidence="8">
    <location>
        <begin position="422"/>
        <end position="439"/>
    </location>
</feature>
<evidence type="ECO:0000256" key="2">
    <source>
        <dbReference type="ARBA" id="ARBA00007935"/>
    </source>
</evidence>
<feature type="transmembrane region" description="Helical" evidence="8">
    <location>
        <begin position="288"/>
        <end position="312"/>
    </location>
</feature>
<proteinExistence type="inferred from homology"/>
<protein>
    <submittedName>
        <fullName evidence="9">Iron ABC transporter permease</fullName>
    </submittedName>
</protein>
<dbReference type="AlphaFoldDB" id="A0A496PHV3"/>
<evidence type="ECO:0000256" key="4">
    <source>
        <dbReference type="ARBA" id="ARBA00022475"/>
    </source>
</evidence>
<feature type="transmembrane region" description="Helical" evidence="8">
    <location>
        <begin position="128"/>
        <end position="147"/>
    </location>
</feature>
<name>A0A496PHV3_9MICC</name>
<evidence type="ECO:0000256" key="8">
    <source>
        <dbReference type="SAM" id="Phobius"/>
    </source>
</evidence>
<dbReference type="SUPFAM" id="SSF81345">
    <property type="entry name" value="ABC transporter involved in vitamin B12 uptake, BtuC"/>
    <property type="match status" value="2"/>
</dbReference>